<evidence type="ECO:0000313" key="2">
    <source>
        <dbReference type="Proteomes" id="UP001162992"/>
    </source>
</evidence>
<comment type="caution">
    <text evidence="1">The sequence shown here is derived from an EMBL/GenBank/DDBJ whole genome shotgun (WGS) entry which is preliminary data.</text>
</comment>
<evidence type="ECO:0000313" key="1">
    <source>
        <dbReference type="EMBL" id="KAJ7568074.1"/>
    </source>
</evidence>
<name>A0ACC2ENJ0_DIPCM</name>
<gene>
    <name evidence="1" type="ORF">O6H91_01G017800</name>
</gene>
<dbReference type="Proteomes" id="UP001162992">
    <property type="component" value="Chromosome 1"/>
</dbReference>
<proteinExistence type="predicted"/>
<dbReference type="EMBL" id="CM055092">
    <property type="protein sequence ID" value="KAJ7568074.1"/>
    <property type="molecule type" value="Genomic_DNA"/>
</dbReference>
<reference evidence="2" key="1">
    <citation type="journal article" date="2024" name="Proc. Natl. Acad. Sci. U.S.A.">
        <title>Extraordinary preservation of gene collinearity over three hundred million years revealed in homosporous lycophytes.</title>
        <authorList>
            <person name="Li C."/>
            <person name="Wickell D."/>
            <person name="Kuo L.Y."/>
            <person name="Chen X."/>
            <person name="Nie B."/>
            <person name="Liao X."/>
            <person name="Peng D."/>
            <person name="Ji J."/>
            <person name="Jenkins J."/>
            <person name="Williams M."/>
            <person name="Shu S."/>
            <person name="Plott C."/>
            <person name="Barry K."/>
            <person name="Rajasekar S."/>
            <person name="Grimwood J."/>
            <person name="Han X."/>
            <person name="Sun S."/>
            <person name="Hou Z."/>
            <person name="He W."/>
            <person name="Dai G."/>
            <person name="Sun C."/>
            <person name="Schmutz J."/>
            <person name="Leebens-Mack J.H."/>
            <person name="Li F.W."/>
            <person name="Wang L."/>
        </authorList>
    </citation>
    <scope>NUCLEOTIDE SEQUENCE [LARGE SCALE GENOMIC DNA]</scope>
    <source>
        <strain evidence="2">cv. PW_Plant_1</strain>
    </source>
</reference>
<keyword evidence="2" id="KW-1185">Reference proteome</keyword>
<accession>A0ACC2ENJ0</accession>
<sequence length="419" mass="45244">MALCLPAAQGATRLEFSSSHCVSTLFPASSAIGNHRIVIAFSNPKRNSSCSEFSIKSASCLRFSRRSGCSKLSRSLWQRTHLKSASEKSVERLEVAADGGDNNDNNGTGAGGGDFGGGGDEGGGYQEGGGDKNKVEALLALASLGRSLENIPSDLAYAIQDGRVTAAIVERFVELEKAPLIGWLLRFGGFKERLLADDLFLTKVAIECGVGIFTKTAAELERRRENFAKELDFVFADVVMALIADFMLVWLPAPTVSLRPPLAKEAGKIAKFFYNCPDNAFQVAIRGRSFTALQRVGAIVRNGSKLFVVGTGASLVGTATTNALIKIRRMLDKNFKGEADDVPILSTSAAYGVYMAVSSNLRYQILAGVIEQRILEPLLHNKKLALSVLCFAVRTGNTFLGSLMWVDYARWVGVQKVRE</sequence>
<organism evidence="1 2">
    <name type="scientific">Diphasiastrum complanatum</name>
    <name type="common">Issler's clubmoss</name>
    <name type="synonym">Lycopodium complanatum</name>
    <dbReference type="NCBI Taxonomy" id="34168"/>
    <lineage>
        <taxon>Eukaryota</taxon>
        <taxon>Viridiplantae</taxon>
        <taxon>Streptophyta</taxon>
        <taxon>Embryophyta</taxon>
        <taxon>Tracheophyta</taxon>
        <taxon>Lycopodiopsida</taxon>
        <taxon>Lycopodiales</taxon>
        <taxon>Lycopodiaceae</taxon>
        <taxon>Lycopodioideae</taxon>
        <taxon>Diphasiastrum</taxon>
    </lineage>
</organism>
<protein>
    <submittedName>
        <fullName evidence="1">Uncharacterized protein</fullName>
    </submittedName>
</protein>